<dbReference type="EMBL" id="CM000133">
    <property type="protein sequence ID" value="EEC83100.1"/>
    <property type="molecule type" value="Genomic_DNA"/>
</dbReference>
<feature type="region of interest" description="Disordered" evidence="1">
    <location>
        <begin position="253"/>
        <end position="272"/>
    </location>
</feature>
<sequence length="1300" mass="145367">MADVGGGGDKGIVTGTITHPKPPGDVVAVQGQSKSPHHQLVVLSEKDLSSQEKQMVQKNSSYVPRPGSTPKADSGQGPAAFTEGIIEEEEDDLVEVELEDEEVASAGQWTILARYYSLRIPIQTALFDDMNRAWRLRSDMSYNANSSSSRGKQAGKGDVAIPERVDAFDDFESCENEGDGKIDEQLAAHTNKMSVSQTNEKDVSMKGVEEVSIVGVEAARTDAGSMGDGALPSSEMIPAIKNIHQQVSFGEDSMETSSDANRKCLPTQGEKNKTGRVQQALLVYESSKGRNQESQGEPEKFTRALKRVRKIELLGGMDDSEATSQGAAGKLTGPVRKISHEMNDSLCRDFSDEEISNALFQIGPLKALGPDGFPARFYQRNWPTLKVDILRAVKEFFHTGVMPDDVNETTIVLIPKVAQPSQLKDFRPISLCNVLYKVVSKCLVNRMRPILDEVVSPNQSAFVPGRLITDNALLAFECFHFIQKNRSPNNAACAYKLDLSKAYDRVDWRFLEQAMYKMGFAHRWVSWIMSCITTVRYAIKFNGTLLSTFAPTRGLRQGDPLSPFLFLFVADGLSLLLEEKVNQGAISPVRICRRAPGISHLLFADDTLLFLKSNKEQAEIINSVLGDYAASTGQLVNPSKCSIMFGEATPLSEQTDIKATLQITNNVFEDKYLGFPTPDGRMHKGKFQSLHERVWKRIIQWGENFLSSGGKEVLIKSVMQALPVYVMGIFKLPDSVCEDLSKAVRNFWWGAGDGKRRTHWRAWDSLTKPKQCGGMGFRDFRLFNQALLARQSWRILEFPESLCARVLKAKYFPNGSLIDTSFSGNASPGWRGIEYGLELLKQGIIWRVGNGRTIRIWRDPWIPRDFSRRPITHKGTSRVKWVSELLDQNGEWDSHKIQQIFLPIDVEKILSIHTSRFHENDFVAWHSDKLGRFSVRSAYHLALSLSNVVASSSSSGQELSKAWNQLWSCHVPQKVRIFIWRAASNSLATMVNKKKKRLEHCSMCSICGTEEEDVAHALCRCPHAKYLWEVMRRAKAITVQADRNWTGADWIFDISERISKEERPTLLMMLWRIWYVRNEITHGKAAVPAEVSQRFISSYITSLLEIRQFPDANLCKGKHVIRCAAAGAQVNHPRVNSVPVRWVRPQAGWMKLNVDGSYDPRDGSGGIGAVLRNSEGKLIFAACGSMCRPVSALEAELVACKEGIILALQWTFLPIIVETDCLELVKLVAEQGKVMSDLGFLIREIKDLVKGNREIVINKVTRSQSIGCHFLANKGRSESLIAFWPDDRCNLIPHTSGVDE</sequence>
<dbReference type="PANTHER" id="PTHR33116:SF86">
    <property type="entry name" value="REVERSE TRANSCRIPTASE DOMAIN-CONTAINING PROTEIN"/>
    <property type="match status" value="1"/>
</dbReference>
<proteinExistence type="predicted"/>
<dbReference type="OMA" id="ISHEMND"/>
<feature type="domain" description="Reverse transcriptase" evidence="2">
    <location>
        <begin position="395"/>
        <end position="677"/>
    </location>
</feature>
<dbReference type="InterPro" id="IPR036397">
    <property type="entry name" value="RNaseH_sf"/>
</dbReference>
<dbReference type="PROSITE" id="PS50878">
    <property type="entry name" value="RT_POL"/>
    <property type="match status" value="1"/>
</dbReference>
<gene>
    <name evidence="3" type="ORF">OsI_28249</name>
</gene>
<dbReference type="Gramene" id="BGIOSGA028197-TA">
    <property type="protein sequence ID" value="BGIOSGA028197-PA"/>
    <property type="gene ID" value="BGIOSGA028197"/>
</dbReference>
<dbReference type="CDD" id="cd01650">
    <property type="entry name" value="RT_nLTR_like"/>
    <property type="match status" value="1"/>
</dbReference>
<dbReference type="STRING" id="39946.B8BBX0"/>
<dbReference type="Proteomes" id="UP000007015">
    <property type="component" value="Chromosome 8"/>
</dbReference>
<dbReference type="Gene3D" id="3.30.420.10">
    <property type="entry name" value="Ribonuclease H-like superfamily/Ribonuclease H"/>
    <property type="match status" value="1"/>
</dbReference>
<dbReference type="InterPro" id="IPR044730">
    <property type="entry name" value="RNase_H-like_dom_plant"/>
</dbReference>
<dbReference type="Pfam" id="PF00078">
    <property type="entry name" value="RVT_1"/>
    <property type="match status" value="1"/>
</dbReference>
<evidence type="ECO:0000259" key="2">
    <source>
        <dbReference type="PROSITE" id="PS50878"/>
    </source>
</evidence>
<dbReference type="Pfam" id="PF13456">
    <property type="entry name" value="RVT_3"/>
    <property type="match status" value="1"/>
</dbReference>
<dbReference type="InterPro" id="IPR012337">
    <property type="entry name" value="RNaseH-like_sf"/>
</dbReference>
<dbReference type="GO" id="GO:0003676">
    <property type="term" value="F:nucleic acid binding"/>
    <property type="evidence" value="ECO:0007669"/>
    <property type="project" value="InterPro"/>
</dbReference>
<keyword evidence="4" id="KW-1185">Reference proteome</keyword>
<evidence type="ECO:0000256" key="1">
    <source>
        <dbReference type="SAM" id="MobiDB-lite"/>
    </source>
</evidence>
<dbReference type="Pfam" id="PF13966">
    <property type="entry name" value="zf-RVT"/>
    <property type="match status" value="1"/>
</dbReference>
<feature type="compositionally biased region" description="Polar residues" evidence="1">
    <location>
        <begin position="51"/>
        <end position="62"/>
    </location>
</feature>
<dbReference type="HOGENOM" id="CLU_000680_33_0_1"/>
<evidence type="ECO:0000313" key="3">
    <source>
        <dbReference type="EMBL" id="EEC83100.1"/>
    </source>
</evidence>
<feature type="compositionally biased region" description="Gly residues" evidence="1">
    <location>
        <begin position="1"/>
        <end position="10"/>
    </location>
</feature>
<dbReference type="InterPro" id="IPR026960">
    <property type="entry name" value="RVT-Znf"/>
</dbReference>
<dbReference type="GO" id="GO:0004523">
    <property type="term" value="F:RNA-DNA hybrid ribonuclease activity"/>
    <property type="evidence" value="ECO:0007669"/>
    <property type="project" value="InterPro"/>
</dbReference>
<evidence type="ECO:0000313" key="4">
    <source>
        <dbReference type="Proteomes" id="UP000007015"/>
    </source>
</evidence>
<reference evidence="3 4" key="1">
    <citation type="journal article" date="2005" name="PLoS Biol.">
        <title>The genomes of Oryza sativa: a history of duplications.</title>
        <authorList>
            <person name="Yu J."/>
            <person name="Wang J."/>
            <person name="Lin W."/>
            <person name="Li S."/>
            <person name="Li H."/>
            <person name="Zhou J."/>
            <person name="Ni P."/>
            <person name="Dong W."/>
            <person name="Hu S."/>
            <person name="Zeng C."/>
            <person name="Zhang J."/>
            <person name="Zhang Y."/>
            <person name="Li R."/>
            <person name="Xu Z."/>
            <person name="Li S."/>
            <person name="Li X."/>
            <person name="Zheng H."/>
            <person name="Cong L."/>
            <person name="Lin L."/>
            <person name="Yin J."/>
            <person name="Geng J."/>
            <person name="Li G."/>
            <person name="Shi J."/>
            <person name="Liu J."/>
            <person name="Lv H."/>
            <person name="Li J."/>
            <person name="Wang J."/>
            <person name="Deng Y."/>
            <person name="Ran L."/>
            <person name="Shi X."/>
            <person name="Wang X."/>
            <person name="Wu Q."/>
            <person name="Li C."/>
            <person name="Ren X."/>
            <person name="Wang J."/>
            <person name="Wang X."/>
            <person name="Li D."/>
            <person name="Liu D."/>
            <person name="Zhang X."/>
            <person name="Ji Z."/>
            <person name="Zhao W."/>
            <person name="Sun Y."/>
            <person name="Zhang Z."/>
            <person name="Bao J."/>
            <person name="Han Y."/>
            <person name="Dong L."/>
            <person name="Ji J."/>
            <person name="Chen P."/>
            <person name="Wu S."/>
            <person name="Liu J."/>
            <person name="Xiao Y."/>
            <person name="Bu D."/>
            <person name="Tan J."/>
            <person name="Yang L."/>
            <person name="Ye C."/>
            <person name="Zhang J."/>
            <person name="Xu J."/>
            <person name="Zhou Y."/>
            <person name="Yu Y."/>
            <person name="Zhang B."/>
            <person name="Zhuang S."/>
            <person name="Wei H."/>
            <person name="Liu B."/>
            <person name="Lei M."/>
            <person name="Yu H."/>
            <person name="Li Y."/>
            <person name="Xu H."/>
            <person name="Wei S."/>
            <person name="He X."/>
            <person name="Fang L."/>
            <person name="Zhang Z."/>
            <person name="Zhang Y."/>
            <person name="Huang X."/>
            <person name="Su Z."/>
            <person name="Tong W."/>
            <person name="Li J."/>
            <person name="Tong Z."/>
            <person name="Li S."/>
            <person name="Ye J."/>
            <person name="Wang L."/>
            <person name="Fang L."/>
            <person name="Lei T."/>
            <person name="Chen C."/>
            <person name="Chen H."/>
            <person name="Xu Z."/>
            <person name="Li H."/>
            <person name="Huang H."/>
            <person name="Zhang F."/>
            <person name="Xu H."/>
            <person name="Li N."/>
            <person name="Zhao C."/>
            <person name="Li S."/>
            <person name="Dong L."/>
            <person name="Huang Y."/>
            <person name="Li L."/>
            <person name="Xi Y."/>
            <person name="Qi Q."/>
            <person name="Li W."/>
            <person name="Zhang B."/>
            <person name="Hu W."/>
            <person name="Zhang Y."/>
            <person name="Tian X."/>
            <person name="Jiao Y."/>
            <person name="Liang X."/>
            <person name="Jin J."/>
            <person name="Gao L."/>
            <person name="Zheng W."/>
            <person name="Hao B."/>
            <person name="Liu S."/>
            <person name="Wang W."/>
            <person name="Yuan L."/>
            <person name="Cao M."/>
            <person name="McDermott J."/>
            <person name="Samudrala R."/>
            <person name="Wang J."/>
            <person name="Wong G.K."/>
            <person name="Yang H."/>
        </authorList>
    </citation>
    <scope>NUCLEOTIDE SEQUENCE [LARGE SCALE GENOMIC DNA]</scope>
    <source>
        <strain evidence="4">cv. 93-11</strain>
    </source>
</reference>
<feature type="region of interest" description="Disordered" evidence="1">
    <location>
        <begin position="47"/>
        <end position="78"/>
    </location>
</feature>
<dbReference type="InterPro" id="IPR000477">
    <property type="entry name" value="RT_dom"/>
</dbReference>
<organism evidence="3 4">
    <name type="scientific">Oryza sativa subsp. indica</name>
    <name type="common">Rice</name>
    <dbReference type="NCBI Taxonomy" id="39946"/>
    <lineage>
        <taxon>Eukaryota</taxon>
        <taxon>Viridiplantae</taxon>
        <taxon>Streptophyta</taxon>
        <taxon>Embryophyta</taxon>
        <taxon>Tracheophyta</taxon>
        <taxon>Spermatophyta</taxon>
        <taxon>Magnoliopsida</taxon>
        <taxon>Liliopsida</taxon>
        <taxon>Poales</taxon>
        <taxon>Poaceae</taxon>
        <taxon>BOP clade</taxon>
        <taxon>Oryzoideae</taxon>
        <taxon>Oryzeae</taxon>
        <taxon>Oryzinae</taxon>
        <taxon>Oryza</taxon>
        <taxon>Oryza sativa</taxon>
    </lineage>
</organism>
<accession>B8BBX0</accession>
<dbReference type="PANTHER" id="PTHR33116">
    <property type="entry name" value="REVERSE TRANSCRIPTASE ZINC-BINDING DOMAIN-CONTAINING PROTEIN-RELATED-RELATED"/>
    <property type="match status" value="1"/>
</dbReference>
<name>B8BBX0_ORYSI</name>
<dbReference type="CDD" id="cd06222">
    <property type="entry name" value="RNase_H_like"/>
    <property type="match status" value="1"/>
</dbReference>
<feature type="region of interest" description="Disordered" evidence="1">
    <location>
        <begin position="1"/>
        <end position="34"/>
    </location>
</feature>
<dbReference type="SUPFAM" id="SSF56672">
    <property type="entry name" value="DNA/RNA polymerases"/>
    <property type="match status" value="1"/>
</dbReference>
<dbReference type="InterPro" id="IPR002156">
    <property type="entry name" value="RNaseH_domain"/>
</dbReference>
<dbReference type="SUPFAM" id="SSF53098">
    <property type="entry name" value="Ribonuclease H-like"/>
    <property type="match status" value="1"/>
</dbReference>
<dbReference type="InterPro" id="IPR043502">
    <property type="entry name" value="DNA/RNA_pol_sf"/>
</dbReference>
<protein>
    <recommendedName>
        <fullName evidence="2">Reverse transcriptase domain-containing protein</fullName>
    </recommendedName>
</protein>